<dbReference type="GO" id="GO:0003676">
    <property type="term" value="F:nucleic acid binding"/>
    <property type="evidence" value="ECO:0007669"/>
    <property type="project" value="InterPro"/>
</dbReference>
<dbReference type="OrthoDB" id="16516at2759"/>
<evidence type="ECO:0000256" key="6">
    <source>
        <dbReference type="ARBA" id="ARBA00023242"/>
    </source>
</evidence>
<evidence type="ECO:0000313" key="10">
    <source>
        <dbReference type="EMBL" id="OCK79767.1"/>
    </source>
</evidence>
<dbReference type="EMBL" id="KV744989">
    <property type="protein sequence ID" value="OCK79767.1"/>
    <property type="molecule type" value="Genomic_DNA"/>
</dbReference>
<feature type="domain" description="C2H2-type" evidence="9">
    <location>
        <begin position="54"/>
        <end position="77"/>
    </location>
</feature>
<accession>A0A8E2E9F7</accession>
<keyword evidence="6" id="KW-0539">Nucleus</keyword>
<evidence type="ECO:0000256" key="5">
    <source>
        <dbReference type="ARBA" id="ARBA00022839"/>
    </source>
</evidence>
<dbReference type="InterPro" id="IPR013087">
    <property type="entry name" value="Znf_C2H2_type"/>
</dbReference>
<evidence type="ECO:0000259" key="9">
    <source>
        <dbReference type="PROSITE" id="PS50157"/>
    </source>
</evidence>
<dbReference type="AlphaFoldDB" id="A0A8E2E9F7"/>
<evidence type="ECO:0000256" key="7">
    <source>
        <dbReference type="PROSITE-ProRule" id="PRU00042"/>
    </source>
</evidence>
<keyword evidence="11" id="KW-1185">Reference proteome</keyword>
<gene>
    <name evidence="10" type="ORF">K432DRAFT_443659</name>
</gene>
<keyword evidence="7" id="KW-0479">Metal-binding</keyword>
<comment type="similarity">
    <text evidence="2">Belongs to the REXO1/REXO3 family.</text>
</comment>
<sequence length="528" mass="58248">MAPQPTSEYFCGMCDRSFVEKVALQLHISNHLTKQPVSRKTSMANQARSSEGIFNCTKCGSGFNNVETIRQHFRGDHNMINCDIGSCPKSYNSETALKVHKNDVHGTPVKGIAPLPVRRQPSQAPFRQAAPPSRHTSQSYAARPPQASKGVLRLAAPPRNTDQSNTVRPGQAYQAPTLAPAPLRNASQLYTVRPSPRALPTISKSQNVKNTAPTQSTVPATPSNNMATRVANLKQPEDPEYDLPGVIKYKNNTWTDVAPSHHRKAENALEKLCHLPAFLQKMEYLPSPGDGDDEPKSPEDVECFEFSPLEDLAPRRHAVALSCHKVQVTGGKSEIVLLSAIDCLTGEVLINHLVWPNANIDNWQTKITGLTEENVLKAYENGYAILNGWKAAREAVWLVVDADTILVGHALRRTLDALRMIHGRGVDVAIVAQKAASGNINKRDWALPNLCRDFLGFKLQNSPEQGRDCLEHAFAAREVVFWMIKNLGKLAAWGTQKSEEYLKEAELLKKTNELSLDLGKKISMSGEI</sequence>
<comment type="subcellular location">
    <subcellularLocation>
        <location evidence="1">Nucleus</location>
    </subcellularLocation>
</comment>
<dbReference type="InterPro" id="IPR047021">
    <property type="entry name" value="REXO1/3/4-like"/>
</dbReference>
<keyword evidence="5" id="KW-0269">Exonuclease</keyword>
<dbReference type="PANTHER" id="PTHR12801:SF115">
    <property type="entry name" value="FI18136P1-RELATED"/>
    <property type="match status" value="1"/>
</dbReference>
<evidence type="ECO:0000256" key="1">
    <source>
        <dbReference type="ARBA" id="ARBA00004123"/>
    </source>
</evidence>
<protein>
    <recommendedName>
        <fullName evidence="9">C2H2-type domain-containing protein</fullName>
    </recommendedName>
</protein>
<organism evidence="10 11">
    <name type="scientific">Lepidopterella palustris CBS 459.81</name>
    <dbReference type="NCBI Taxonomy" id="1314670"/>
    <lineage>
        <taxon>Eukaryota</taxon>
        <taxon>Fungi</taxon>
        <taxon>Dikarya</taxon>
        <taxon>Ascomycota</taxon>
        <taxon>Pezizomycotina</taxon>
        <taxon>Dothideomycetes</taxon>
        <taxon>Pleosporomycetidae</taxon>
        <taxon>Mytilinidiales</taxon>
        <taxon>Argynnaceae</taxon>
        <taxon>Lepidopterella</taxon>
    </lineage>
</organism>
<keyword evidence="7" id="KW-0862">Zinc</keyword>
<dbReference type="Proteomes" id="UP000250266">
    <property type="component" value="Unassembled WGS sequence"/>
</dbReference>
<evidence type="ECO:0000256" key="8">
    <source>
        <dbReference type="SAM" id="MobiDB-lite"/>
    </source>
</evidence>
<feature type="region of interest" description="Disordered" evidence="8">
    <location>
        <begin position="105"/>
        <end position="147"/>
    </location>
</feature>
<dbReference type="SUPFAM" id="SSF57667">
    <property type="entry name" value="beta-beta-alpha zinc fingers"/>
    <property type="match status" value="1"/>
</dbReference>
<dbReference type="Gene3D" id="3.30.420.10">
    <property type="entry name" value="Ribonuclease H-like superfamily/Ribonuclease H"/>
    <property type="match status" value="1"/>
</dbReference>
<dbReference type="InterPro" id="IPR036397">
    <property type="entry name" value="RNaseH_sf"/>
</dbReference>
<reference evidence="10 11" key="1">
    <citation type="journal article" date="2016" name="Nat. Commun.">
        <title>Ectomycorrhizal ecology is imprinted in the genome of the dominant symbiotic fungus Cenococcum geophilum.</title>
        <authorList>
            <consortium name="DOE Joint Genome Institute"/>
            <person name="Peter M."/>
            <person name="Kohler A."/>
            <person name="Ohm R.A."/>
            <person name="Kuo A."/>
            <person name="Krutzmann J."/>
            <person name="Morin E."/>
            <person name="Arend M."/>
            <person name="Barry K.W."/>
            <person name="Binder M."/>
            <person name="Choi C."/>
            <person name="Clum A."/>
            <person name="Copeland A."/>
            <person name="Grisel N."/>
            <person name="Haridas S."/>
            <person name="Kipfer T."/>
            <person name="LaButti K."/>
            <person name="Lindquist E."/>
            <person name="Lipzen A."/>
            <person name="Maire R."/>
            <person name="Meier B."/>
            <person name="Mihaltcheva S."/>
            <person name="Molinier V."/>
            <person name="Murat C."/>
            <person name="Poggeler S."/>
            <person name="Quandt C.A."/>
            <person name="Sperisen C."/>
            <person name="Tritt A."/>
            <person name="Tisserant E."/>
            <person name="Crous P.W."/>
            <person name="Henrissat B."/>
            <person name="Nehls U."/>
            <person name="Egli S."/>
            <person name="Spatafora J.W."/>
            <person name="Grigoriev I.V."/>
            <person name="Martin F.M."/>
        </authorList>
    </citation>
    <scope>NUCLEOTIDE SEQUENCE [LARGE SCALE GENOMIC DNA]</scope>
    <source>
        <strain evidence="10 11">CBS 459.81</strain>
    </source>
</reference>
<dbReference type="GO" id="GO:0008270">
    <property type="term" value="F:zinc ion binding"/>
    <property type="evidence" value="ECO:0007669"/>
    <property type="project" value="UniProtKB-KW"/>
</dbReference>
<dbReference type="Gene3D" id="3.30.160.60">
    <property type="entry name" value="Classic Zinc Finger"/>
    <property type="match status" value="1"/>
</dbReference>
<dbReference type="Pfam" id="PF00096">
    <property type="entry name" value="zf-C2H2"/>
    <property type="match status" value="1"/>
</dbReference>
<dbReference type="GO" id="GO:0004527">
    <property type="term" value="F:exonuclease activity"/>
    <property type="evidence" value="ECO:0007669"/>
    <property type="project" value="UniProtKB-KW"/>
</dbReference>
<dbReference type="InterPro" id="IPR036236">
    <property type="entry name" value="Znf_C2H2_sf"/>
</dbReference>
<keyword evidence="4" id="KW-0378">Hydrolase</keyword>
<evidence type="ECO:0000256" key="2">
    <source>
        <dbReference type="ARBA" id="ARBA00006357"/>
    </source>
</evidence>
<proteinExistence type="inferred from homology"/>
<feature type="domain" description="C2H2-type" evidence="9">
    <location>
        <begin position="9"/>
        <end position="36"/>
    </location>
</feature>
<keyword evidence="7" id="KW-0863">Zinc-finger</keyword>
<dbReference type="PANTHER" id="PTHR12801">
    <property type="entry name" value="RNA EXONUCLEASE REXO1 / RECO3 FAMILY MEMBER-RELATED"/>
    <property type="match status" value="1"/>
</dbReference>
<dbReference type="PROSITE" id="PS00028">
    <property type="entry name" value="ZINC_FINGER_C2H2_1"/>
    <property type="match status" value="3"/>
</dbReference>
<dbReference type="SMART" id="SM00355">
    <property type="entry name" value="ZnF_C2H2"/>
    <property type="match status" value="3"/>
</dbReference>
<name>A0A8E2E9F7_9PEZI</name>
<evidence type="ECO:0000313" key="11">
    <source>
        <dbReference type="Proteomes" id="UP000250266"/>
    </source>
</evidence>
<feature type="domain" description="C2H2-type" evidence="9">
    <location>
        <begin position="80"/>
        <end position="105"/>
    </location>
</feature>
<keyword evidence="3" id="KW-0540">Nuclease</keyword>
<dbReference type="CDD" id="cd06137">
    <property type="entry name" value="DEDDh_RNase"/>
    <property type="match status" value="1"/>
</dbReference>
<dbReference type="GO" id="GO:0005634">
    <property type="term" value="C:nucleus"/>
    <property type="evidence" value="ECO:0007669"/>
    <property type="project" value="UniProtKB-SubCell"/>
</dbReference>
<dbReference type="SUPFAM" id="SSF53098">
    <property type="entry name" value="Ribonuclease H-like"/>
    <property type="match status" value="1"/>
</dbReference>
<evidence type="ECO:0000256" key="3">
    <source>
        <dbReference type="ARBA" id="ARBA00022722"/>
    </source>
</evidence>
<evidence type="ECO:0000256" key="4">
    <source>
        <dbReference type="ARBA" id="ARBA00022801"/>
    </source>
</evidence>
<dbReference type="PROSITE" id="PS50157">
    <property type="entry name" value="ZINC_FINGER_C2H2_2"/>
    <property type="match status" value="3"/>
</dbReference>
<dbReference type="InterPro" id="IPR012337">
    <property type="entry name" value="RNaseH-like_sf"/>
</dbReference>